<comment type="caution">
    <text evidence="1">The sequence shown here is derived from an EMBL/GenBank/DDBJ whole genome shotgun (WGS) entry which is preliminary data.</text>
</comment>
<sequence>MSGAMPTLVRREFKFPPLLPTPPQPHPLPLPKRRGLRVYGNLNQVRDLHREMDDLSDEENELEDLNMSVHNYGESFLIPIGRTLTQLEEKNDAEEDDDGEDEGEEEYQSNGIPSPGEDEGEMDPEEEEGVDLDASMEDLDEDPLGADMTEETFDLDAEGDITEDLEEQPNGFLSD</sequence>
<keyword evidence="2" id="KW-1185">Reference proteome</keyword>
<name>A0A8H5B420_9AGAR</name>
<reference evidence="1 2" key="1">
    <citation type="journal article" date="2020" name="ISME J.">
        <title>Uncovering the hidden diversity of litter-decomposition mechanisms in mushroom-forming fungi.</title>
        <authorList>
            <person name="Floudas D."/>
            <person name="Bentzer J."/>
            <person name="Ahren D."/>
            <person name="Johansson T."/>
            <person name="Persson P."/>
            <person name="Tunlid A."/>
        </authorList>
    </citation>
    <scope>NUCLEOTIDE SEQUENCE [LARGE SCALE GENOMIC DNA]</scope>
    <source>
        <strain evidence="1 2">CBS 175.51</strain>
    </source>
</reference>
<gene>
    <name evidence="1" type="ORF">D9611_004918</name>
</gene>
<evidence type="ECO:0000313" key="2">
    <source>
        <dbReference type="Proteomes" id="UP000541558"/>
    </source>
</evidence>
<evidence type="ECO:0000313" key="1">
    <source>
        <dbReference type="EMBL" id="KAF5315653.1"/>
    </source>
</evidence>
<proteinExistence type="predicted"/>
<dbReference type="EMBL" id="JAACJK010000220">
    <property type="protein sequence ID" value="KAF5315653.1"/>
    <property type="molecule type" value="Genomic_DNA"/>
</dbReference>
<dbReference type="OrthoDB" id="3267661at2759"/>
<protein>
    <submittedName>
        <fullName evidence="1">Uncharacterized protein</fullName>
    </submittedName>
</protein>
<accession>A0A8H5B420</accession>
<organism evidence="1 2">
    <name type="scientific">Ephemerocybe angulata</name>
    <dbReference type="NCBI Taxonomy" id="980116"/>
    <lineage>
        <taxon>Eukaryota</taxon>
        <taxon>Fungi</taxon>
        <taxon>Dikarya</taxon>
        <taxon>Basidiomycota</taxon>
        <taxon>Agaricomycotina</taxon>
        <taxon>Agaricomycetes</taxon>
        <taxon>Agaricomycetidae</taxon>
        <taxon>Agaricales</taxon>
        <taxon>Agaricineae</taxon>
        <taxon>Psathyrellaceae</taxon>
        <taxon>Ephemerocybe</taxon>
    </lineage>
</organism>
<dbReference type="Proteomes" id="UP000541558">
    <property type="component" value="Unassembled WGS sequence"/>
</dbReference>